<protein>
    <submittedName>
        <fullName evidence="1">Uncharacterized protein</fullName>
    </submittedName>
</protein>
<dbReference type="Proteomes" id="UP000320055">
    <property type="component" value="Unassembled WGS sequence"/>
</dbReference>
<sequence length="60" mass="7213">MWNNLIKQNFRFLLCYDVAHNIYQVNLLNIPGISSNLPRNRHEYHRQNGGRQIENLKSFN</sequence>
<proteinExistence type="predicted"/>
<reference evidence="1 2" key="1">
    <citation type="submission" date="2019-01" db="EMBL/GenBank/DDBJ databases">
        <authorList>
            <person name="Brito A."/>
        </authorList>
    </citation>
    <scope>NUCLEOTIDE SEQUENCE [LARGE SCALE GENOMIC DNA]</scope>
    <source>
        <strain evidence="1">1</strain>
    </source>
</reference>
<organism evidence="1 2">
    <name type="scientific">Hyella patelloides LEGE 07179</name>
    <dbReference type="NCBI Taxonomy" id="945734"/>
    <lineage>
        <taxon>Bacteria</taxon>
        <taxon>Bacillati</taxon>
        <taxon>Cyanobacteriota</taxon>
        <taxon>Cyanophyceae</taxon>
        <taxon>Pleurocapsales</taxon>
        <taxon>Hyellaceae</taxon>
        <taxon>Hyella</taxon>
    </lineage>
</organism>
<evidence type="ECO:0000313" key="2">
    <source>
        <dbReference type="Proteomes" id="UP000320055"/>
    </source>
</evidence>
<gene>
    <name evidence="1" type="ORF">H1P_520019</name>
</gene>
<keyword evidence="2" id="KW-1185">Reference proteome</keyword>
<accession>A0A563VZU2</accession>
<name>A0A563VZU2_9CYAN</name>
<dbReference type="EMBL" id="CAACVJ010000468">
    <property type="protein sequence ID" value="VEP16978.1"/>
    <property type="molecule type" value="Genomic_DNA"/>
</dbReference>
<dbReference type="AlphaFoldDB" id="A0A563VZU2"/>
<evidence type="ECO:0000313" key="1">
    <source>
        <dbReference type="EMBL" id="VEP16978.1"/>
    </source>
</evidence>